<evidence type="ECO:0000259" key="1">
    <source>
        <dbReference type="Pfam" id="PF01048"/>
    </source>
</evidence>
<dbReference type="PANTHER" id="PTHR43691:SF6">
    <property type="entry name" value="AMP NUCLEOSIDASE"/>
    <property type="match status" value="1"/>
</dbReference>
<dbReference type="SUPFAM" id="SSF53167">
    <property type="entry name" value="Purine and uridine phosphorylases"/>
    <property type="match status" value="1"/>
</dbReference>
<dbReference type="GO" id="GO:0009116">
    <property type="term" value="P:nucleoside metabolic process"/>
    <property type="evidence" value="ECO:0007669"/>
    <property type="project" value="InterPro"/>
</dbReference>
<comment type="caution">
    <text evidence="2">The sequence shown here is derived from an EMBL/GenBank/DDBJ whole genome shotgun (WGS) entry which is preliminary data.</text>
</comment>
<reference evidence="2 3" key="1">
    <citation type="journal article" date="2018" name="Nat. Biotechnol.">
        <title>A standardized bacterial taxonomy based on genome phylogeny substantially revises the tree of life.</title>
        <authorList>
            <person name="Parks D.H."/>
            <person name="Chuvochina M."/>
            <person name="Waite D.W."/>
            <person name="Rinke C."/>
            <person name="Skarshewski A."/>
            <person name="Chaumeil P.A."/>
            <person name="Hugenholtz P."/>
        </authorList>
    </citation>
    <scope>NUCLEOTIDE SEQUENCE [LARGE SCALE GENOMIC DNA]</scope>
    <source>
        <strain evidence="2">UBA10378</strain>
    </source>
</reference>
<gene>
    <name evidence="2" type="ORF">DD728_10925</name>
</gene>
<dbReference type="EMBL" id="DOGS01000220">
    <property type="protein sequence ID" value="HBQ49374.1"/>
    <property type="molecule type" value="Genomic_DNA"/>
</dbReference>
<dbReference type="Proteomes" id="UP000263957">
    <property type="component" value="Unassembled WGS sequence"/>
</dbReference>
<dbReference type="NCBIfam" id="NF006142">
    <property type="entry name" value="PRK08292.1"/>
    <property type="match status" value="1"/>
</dbReference>
<evidence type="ECO:0000313" key="2">
    <source>
        <dbReference type="EMBL" id="HBQ49374.1"/>
    </source>
</evidence>
<accession>A0A356W6S7</accession>
<dbReference type="InterPro" id="IPR035994">
    <property type="entry name" value="Nucleoside_phosphorylase_sf"/>
</dbReference>
<dbReference type="PANTHER" id="PTHR43691">
    <property type="entry name" value="URIDINE PHOSPHORYLASE"/>
    <property type="match status" value="1"/>
</dbReference>
<dbReference type="InterPro" id="IPR000845">
    <property type="entry name" value="Nucleoside_phosphorylase_d"/>
</dbReference>
<dbReference type="AlphaFoldDB" id="A0A356W6S7"/>
<feature type="non-terminal residue" evidence="2">
    <location>
        <position position="1"/>
    </location>
</feature>
<dbReference type="GO" id="GO:0003824">
    <property type="term" value="F:catalytic activity"/>
    <property type="evidence" value="ECO:0007669"/>
    <property type="project" value="InterPro"/>
</dbReference>
<evidence type="ECO:0000313" key="3">
    <source>
        <dbReference type="Proteomes" id="UP000263957"/>
    </source>
</evidence>
<proteinExistence type="predicted"/>
<protein>
    <submittedName>
        <fullName evidence="2">AMP nucleosidase</fullName>
    </submittedName>
</protein>
<sequence>SQAIGDYVLAHAYLREDHVLDAVLPPEIPVPPIAEVQVALQQAAASVTGEDEKQLKRRLRTGTVVTTDDRNWELRFSASARRFNKSRAIAIDMESATIAANGFRLRVPYGVLLCVSDKPLHGEIKLPGAANRFYERAIGEHIRIGIETLERLSADKGAKLHSRKLRAFDEPPFR</sequence>
<dbReference type="GO" id="GO:0005829">
    <property type="term" value="C:cytosol"/>
    <property type="evidence" value="ECO:0007669"/>
    <property type="project" value="TreeGrafter"/>
</dbReference>
<name>A0A356W6S7_9PROT</name>
<dbReference type="Gene3D" id="3.40.50.1580">
    <property type="entry name" value="Nucleoside phosphorylase domain"/>
    <property type="match status" value="1"/>
</dbReference>
<dbReference type="Pfam" id="PF01048">
    <property type="entry name" value="PNP_UDP_1"/>
    <property type="match status" value="1"/>
</dbReference>
<organism evidence="2 3">
    <name type="scientific">Hyphomonas atlantica</name>
    <dbReference type="NCBI Taxonomy" id="1280948"/>
    <lineage>
        <taxon>Bacteria</taxon>
        <taxon>Pseudomonadati</taxon>
        <taxon>Pseudomonadota</taxon>
        <taxon>Alphaproteobacteria</taxon>
        <taxon>Hyphomonadales</taxon>
        <taxon>Hyphomonadaceae</taxon>
        <taxon>Hyphomonas</taxon>
    </lineage>
</organism>
<feature type="domain" description="Nucleoside phosphorylase" evidence="1">
    <location>
        <begin position="3"/>
        <end position="121"/>
    </location>
</feature>